<reference evidence="6" key="1">
    <citation type="submission" date="2013-07" db="EMBL/GenBank/DDBJ databases">
        <title>The Genome Sequence of Cryptococcus dejecticola CBS10117.</title>
        <authorList>
            <consortium name="The Broad Institute Genome Sequencing Platform"/>
            <person name="Cuomo C."/>
            <person name="Litvintseva A."/>
            <person name="Chen Y."/>
            <person name="Heitman J."/>
            <person name="Sun S."/>
            <person name="Springer D."/>
            <person name="Dromer F."/>
            <person name="Young S.K."/>
            <person name="Zeng Q."/>
            <person name="Gargeya S."/>
            <person name="Fitzgerald M."/>
            <person name="Abouelleil A."/>
            <person name="Alvarado L."/>
            <person name="Berlin A.M."/>
            <person name="Chapman S.B."/>
            <person name="Dewar J."/>
            <person name="Goldberg J."/>
            <person name="Griggs A."/>
            <person name="Gujja S."/>
            <person name="Hansen M."/>
            <person name="Howarth C."/>
            <person name="Imamovic A."/>
            <person name="Larimer J."/>
            <person name="McCowan C."/>
            <person name="Murphy C."/>
            <person name="Pearson M."/>
            <person name="Priest M."/>
            <person name="Roberts A."/>
            <person name="Saif S."/>
            <person name="Shea T."/>
            <person name="Sykes S."/>
            <person name="Wortman J."/>
            <person name="Nusbaum C."/>
            <person name="Birren B."/>
        </authorList>
    </citation>
    <scope>NUCLEOTIDE SEQUENCE [LARGE SCALE GENOMIC DNA]</scope>
    <source>
        <strain evidence="6">CBS 10117</strain>
    </source>
</reference>
<dbReference type="Pfam" id="PF00076">
    <property type="entry name" value="RRM_1"/>
    <property type="match status" value="1"/>
</dbReference>
<evidence type="ECO:0000256" key="1">
    <source>
        <dbReference type="ARBA" id="ARBA00022737"/>
    </source>
</evidence>
<sequence length="662" mass="73436">MATKPISRSLSPSSPPFIFPRSPPSRSGSTSTETLSSTFVNTSFTSSLDSHTETFKAVGAERDKPKTSVFPSKSNHAATTAKTFGAGWKSSSIFHPITSHPTTGAANQAFLPLLDTKGPFGNTYYIRPRSPSLPNLPSHIMTPTEHVPQHTQGPVLYPINTHNLPNDFELHTPCSPSSGDSHFSPYPNPPNDETPHIHPMRHQPSMASIDIELQDHSNSDQGRDVYTSISPINHHSSVPDLPYVQSHPHRQANVQYLEVQDEDAPIQFDQADQAGMKRGLRRMPAFNFGQMGARSKLMSTKSMPVIPMMGEGRNVFIHRVNAELSEEGLRAYASDFGDVVSVKIPARTPKPHAFVMFKKPDQAQNFIVHLKMRHIDCEFGKEDYQVQNKALEDPNSANLYIAGLPTNLTLDELSEMLAPGKICSWKPLVDEAGNRRGPIMARLQTRVQAIDVINKINGKYYQGMSERIQARIADSDEQKHFKRHQSISRDRPIPADRWAHSAFATEGTHDIELLHTREYLASQLEAINNQLSRTQIRSPKIVHTPNDYGTDIIGPSPVPIGQIPPGWATGHRHTSSNFSVDSLGSWPDWTGTWTQQAQSPNTIASAHQFQPRQQSLSFSDHDHPSLKGPTPPYSTLHLVKSSPELGTRGDTAAKLLWDRDNA</sequence>
<dbReference type="GeneID" id="28965523"/>
<dbReference type="InterPro" id="IPR012677">
    <property type="entry name" value="Nucleotide-bd_a/b_plait_sf"/>
</dbReference>
<dbReference type="InterPro" id="IPR000504">
    <property type="entry name" value="RRM_dom"/>
</dbReference>
<feature type="compositionally biased region" description="Low complexity" evidence="4">
    <location>
        <begin position="1"/>
        <end position="12"/>
    </location>
</feature>
<reference evidence="7" key="3">
    <citation type="submission" date="2024-02" db="EMBL/GenBank/DDBJ databases">
        <title>Comparative genomics of Cryptococcus and Kwoniella reveals pathogenesis evolution and contrasting modes of karyotype evolution via chromosome fusion or intercentromeric recombination.</title>
        <authorList>
            <person name="Coelho M.A."/>
            <person name="David-Palma M."/>
            <person name="Shea T."/>
            <person name="Bowers K."/>
            <person name="McGinley-Smith S."/>
            <person name="Mohammad A.W."/>
            <person name="Gnirke A."/>
            <person name="Yurkov A.M."/>
            <person name="Nowrousian M."/>
            <person name="Sun S."/>
            <person name="Cuomo C.A."/>
            <person name="Heitman J."/>
        </authorList>
    </citation>
    <scope>NUCLEOTIDE SEQUENCE</scope>
    <source>
        <strain evidence="7">CBS 10117</strain>
    </source>
</reference>
<dbReference type="PROSITE" id="PS50102">
    <property type="entry name" value="RRM"/>
    <property type="match status" value="2"/>
</dbReference>
<keyword evidence="1" id="KW-0677">Repeat</keyword>
<gene>
    <name evidence="6" type="ORF">I303_01824</name>
    <name evidence="7" type="ORF">I303_102037</name>
</gene>
<evidence type="ECO:0000313" key="8">
    <source>
        <dbReference type="Proteomes" id="UP000078595"/>
    </source>
</evidence>
<dbReference type="InterPro" id="IPR035979">
    <property type="entry name" value="RBD_domain_sf"/>
</dbReference>
<dbReference type="AlphaFoldDB" id="A0A1A6AC20"/>
<dbReference type="EMBL" id="KI894028">
    <property type="protein sequence ID" value="OBR87616.1"/>
    <property type="molecule type" value="Genomic_DNA"/>
</dbReference>
<dbReference type="KEGG" id="kdj:28965523"/>
<feature type="compositionally biased region" description="Polar residues" evidence="4">
    <location>
        <begin position="608"/>
        <end position="618"/>
    </location>
</feature>
<evidence type="ECO:0000256" key="4">
    <source>
        <dbReference type="SAM" id="MobiDB-lite"/>
    </source>
</evidence>
<feature type="domain" description="RRM" evidence="5">
    <location>
        <begin position="313"/>
        <end position="382"/>
    </location>
</feature>
<evidence type="ECO:0000313" key="7">
    <source>
        <dbReference type="EMBL" id="WWC59481.1"/>
    </source>
</evidence>
<evidence type="ECO:0000313" key="6">
    <source>
        <dbReference type="EMBL" id="OBR87616.1"/>
    </source>
</evidence>
<proteinExistence type="predicted"/>
<keyword evidence="2 3" id="KW-0694">RNA-binding</keyword>
<dbReference type="RefSeq" id="XP_018265458.1">
    <property type="nucleotide sequence ID" value="XM_018405177.1"/>
</dbReference>
<dbReference type="CDD" id="cd00590">
    <property type="entry name" value="RRM_SF"/>
    <property type="match status" value="1"/>
</dbReference>
<evidence type="ECO:0000256" key="3">
    <source>
        <dbReference type="PROSITE-ProRule" id="PRU00176"/>
    </source>
</evidence>
<feature type="compositionally biased region" description="Pro residues" evidence="4">
    <location>
        <begin position="13"/>
        <end position="23"/>
    </location>
</feature>
<dbReference type="VEuPathDB" id="FungiDB:I303_01824"/>
<dbReference type="Gene3D" id="3.30.70.330">
    <property type="match status" value="2"/>
</dbReference>
<dbReference type="GO" id="GO:0003723">
    <property type="term" value="F:RNA binding"/>
    <property type="evidence" value="ECO:0007669"/>
    <property type="project" value="UniProtKB-UniRule"/>
</dbReference>
<keyword evidence="8" id="KW-1185">Reference proteome</keyword>
<dbReference type="PANTHER" id="PTHR24012">
    <property type="entry name" value="RNA BINDING PROTEIN"/>
    <property type="match status" value="1"/>
</dbReference>
<organism evidence="6">
    <name type="scientific">Kwoniella dejecticola CBS 10117</name>
    <dbReference type="NCBI Taxonomy" id="1296121"/>
    <lineage>
        <taxon>Eukaryota</taxon>
        <taxon>Fungi</taxon>
        <taxon>Dikarya</taxon>
        <taxon>Basidiomycota</taxon>
        <taxon>Agaricomycotina</taxon>
        <taxon>Tremellomycetes</taxon>
        <taxon>Tremellales</taxon>
        <taxon>Cryptococcaceae</taxon>
        <taxon>Kwoniella</taxon>
    </lineage>
</organism>
<reference evidence="7" key="2">
    <citation type="submission" date="2013-07" db="EMBL/GenBank/DDBJ databases">
        <authorList>
            <consortium name="The Broad Institute Genome Sequencing Platform"/>
            <person name="Cuomo C."/>
            <person name="Litvintseva A."/>
            <person name="Chen Y."/>
            <person name="Heitman J."/>
            <person name="Sun S."/>
            <person name="Springer D."/>
            <person name="Dromer F."/>
            <person name="Young S.K."/>
            <person name="Zeng Q."/>
            <person name="Gargeya S."/>
            <person name="Fitzgerald M."/>
            <person name="Abouelleil A."/>
            <person name="Alvarado L."/>
            <person name="Berlin A.M."/>
            <person name="Chapman S.B."/>
            <person name="Dewar J."/>
            <person name="Goldberg J."/>
            <person name="Griggs A."/>
            <person name="Gujja S."/>
            <person name="Hansen M."/>
            <person name="Howarth C."/>
            <person name="Imamovic A."/>
            <person name="Larimer J."/>
            <person name="McCowan C."/>
            <person name="Murphy C."/>
            <person name="Pearson M."/>
            <person name="Priest M."/>
            <person name="Roberts A."/>
            <person name="Saif S."/>
            <person name="Shea T."/>
            <person name="Sykes S."/>
            <person name="Wortman J."/>
            <person name="Nusbaum C."/>
            <person name="Birren B."/>
        </authorList>
    </citation>
    <scope>NUCLEOTIDE SEQUENCE</scope>
    <source>
        <strain evidence="7">CBS 10117</strain>
    </source>
</reference>
<feature type="region of interest" description="Disordered" evidence="4">
    <location>
        <begin position="608"/>
        <end position="635"/>
    </location>
</feature>
<name>A0A1A6AC20_9TREE</name>
<evidence type="ECO:0000256" key="2">
    <source>
        <dbReference type="ARBA" id="ARBA00022884"/>
    </source>
</evidence>
<feature type="region of interest" description="Disordered" evidence="4">
    <location>
        <begin position="1"/>
        <end position="35"/>
    </location>
</feature>
<protein>
    <recommendedName>
        <fullName evidence="5">RRM domain-containing protein</fullName>
    </recommendedName>
</protein>
<feature type="compositionally biased region" description="Low complexity" evidence="4">
    <location>
        <begin position="24"/>
        <end position="35"/>
    </location>
</feature>
<dbReference type="OrthoDB" id="271725at2759"/>
<dbReference type="EMBL" id="CP144531">
    <property type="protein sequence ID" value="WWC59481.1"/>
    <property type="molecule type" value="Genomic_DNA"/>
</dbReference>
<dbReference type="Proteomes" id="UP000078595">
    <property type="component" value="Chromosome 2"/>
</dbReference>
<dbReference type="SMART" id="SM00360">
    <property type="entry name" value="RRM"/>
    <property type="match status" value="2"/>
</dbReference>
<dbReference type="SUPFAM" id="SSF54928">
    <property type="entry name" value="RNA-binding domain, RBD"/>
    <property type="match status" value="1"/>
</dbReference>
<feature type="region of interest" description="Disordered" evidence="4">
    <location>
        <begin position="170"/>
        <end position="201"/>
    </location>
</feature>
<accession>A0A1A6AC20</accession>
<evidence type="ECO:0000259" key="5">
    <source>
        <dbReference type="PROSITE" id="PS50102"/>
    </source>
</evidence>
<feature type="domain" description="RRM" evidence="5">
    <location>
        <begin position="397"/>
        <end position="475"/>
    </location>
</feature>